<dbReference type="SUPFAM" id="SSF53098">
    <property type="entry name" value="Ribonuclease H-like"/>
    <property type="match status" value="1"/>
</dbReference>
<dbReference type="RefSeq" id="WP_056968164.1">
    <property type="nucleotide sequence ID" value="NZ_AZEQ01000008.1"/>
</dbReference>
<accession>A0A0R1P0I6</accession>
<sequence length="331" mass="37976">MVTQPNIQTIEEPPTEYYLLDCEFATELNYQSKTTRDVPLEIAIGHYLNGKCLGYLAEYLYWPNMLARDLKRGIKHSSYSFDEYLKKGQVANIVEELNAFIKQPLPFVGWNVKTDLHHLLACLDSRFCLHNQVIQSFSIDQYIMHLQNLPTLPGLRETVRKLHLPLATTKDKAITDVEMTAEVFAYYFNHDEINTTIKQLSQQASAITINKGETLAKSSASIAQKVIPFDLKMMDGRTLPSVQLPRTIRYIICTARNHQMTKNQTKQLNMWLVEMGANHRMVQCTKPSQADFGIFVGDAKSYHQLREDQFTIKLKKLQHSHKPVISLSANN</sequence>
<proteinExistence type="predicted"/>
<name>A0A0R1P0I6_LIMMU</name>
<gene>
    <name evidence="1" type="ORF">FC47_GL001923</name>
</gene>
<dbReference type="Proteomes" id="UP000050901">
    <property type="component" value="Unassembled WGS sequence"/>
</dbReference>
<dbReference type="GO" id="GO:0003676">
    <property type="term" value="F:nucleic acid binding"/>
    <property type="evidence" value="ECO:0007669"/>
    <property type="project" value="InterPro"/>
</dbReference>
<comment type="caution">
    <text evidence="1">The sequence shown here is derived from an EMBL/GenBank/DDBJ whole genome shotgun (WGS) entry which is preliminary data.</text>
</comment>
<dbReference type="InterPro" id="IPR012337">
    <property type="entry name" value="RNaseH-like_sf"/>
</dbReference>
<dbReference type="AlphaFoldDB" id="A0A0R1P0I6"/>
<dbReference type="PATRIC" id="fig|1423771.3.peg.1994"/>
<dbReference type="EMBL" id="AZEQ01000008">
    <property type="protein sequence ID" value="KRL25889.1"/>
    <property type="molecule type" value="Genomic_DNA"/>
</dbReference>
<dbReference type="InterPro" id="IPR036397">
    <property type="entry name" value="RNaseH_sf"/>
</dbReference>
<reference evidence="1 2" key="1">
    <citation type="journal article" date="2015" name="Genome Announc.">
        <title>Expanding the biotechnology potential of lactobacilli through comparative genomics of 213 strains and associated genera.</title>
        <authorList>
            <person name="Sun Z."/>
            <person name="Harris H.M."/>
            <person name="McCann A."/>
            <person name="Guo C."/>
            <person name="Argimon S."/>
            <person name="Zhang W."/>
            <person name="Yang X."/>
            <person name="Jeffery I.B."/>
            <person name="Cooney J.C."/>
            <person name="Kagawa T.F."/>
            <person name="Liu W."/>
            <person name="Song Y."/>
            <person name="Salvetti E."/>
            <person name="Wrobel A."/>
            <person name="Rasinkangas P."/>
            <person name="Parkhill J."/>
            <person name="Rea M.C."/>
            <person name="O'Sullivan O."/>
            <person name="Ritari J."/>
            <person name="Douillard F.P."/>
            <person name="Paul Ross R."/>
            <person name="Yang R."/>
            <person name="Briner A.E."/>
            <person name="Felis G.E."/>
            <person name="de Vos W.M."/>
            <person name="Barrangou R."/>
            <person name="Klaenhammer T.R."/>
            <person name="Caufield P.W."/>
            <person name="Cui Y."/>
            <person name="Zhang H."/>
            <person name="O'Toole P.W."/>
        </authorList>
    </citation>
    <scope>NUCLEOTIDE SEQUENCE [LARGE SCALE GENOMIC DNA]</scope>
    <source>
        <strain evidence="1 2">DSM 13345</strain>
    </source>
</reference>
<dbReference type="Gene3D" id="3.30.420.10">
    <property type="entry name" value="Ribonuclease H-like superfamily/Ribonuclease H"/>
    <property type="match status" value="1"/>
</dbReference>
<organism evidence="1 2">
    <name type="scientific">Limosilactobacillus mucosae DSM 13345</name>
    <dbReference type="NCBI Taxonomy" id="1423771"/>
    <lineage>
        <taxon>Bacteria</taxon>
        <taxon>Bacillati</taxon>
        <taxon>Bacillota</taxon>
        <taxon>Bacilli</taxon>
        <taxon>Lactobacillales</taxon>
        <taxon>Lactobacillaceae</taxon>
        <taxon>Limosilactobacillus</taxon>
    </lineage>
</organism>
<protein>
    <recommendedName>
        <fullName evidence="3">Exonuclease domain-containing protein</fullName>
    </recommendedName>
</protein>
<evidence type="ECO:0008006" key="3">
    <source>
        <dbReference type="Google" id="ProtNLM"/>
    </source>
</evidence>
<evidence type="ECO:0000313" key="2">
    <source>
        <dbReference type="Proteomes" id="UP000050901"/>
    </source>
</evidence>
<evidence type="ECO:0000313" key="1">
    <source>
        <dbReference type="EMBL" id="KRL25889.1"/>
    </source>
</evidence>